<dbReference type="EMBL" id="SUMG01000023">
    <property type="protein sequence ID" value="NBG89389.1"/>
    <property type="molecule type" value="Genomic_DNA"/>
</dbReference>
<dbReference type="Pfam" id="PF19753">
    <property type="entry name" value="DUF6240"/>
    <property type="match status" value="1"/>
</dbReference>
<sequence>MNNTIQNSQSQRILNEGYVAGLKSKKYQGVLLEKSGKDVRVDLGENKMLTAQLKTEIDASVGDSVTIEKRDIVAAEIQQKSEYTPGDPKTSSPHEKLIEKMGLSPTKDHVEGMKTLEKFGMELTRENLLSYIGGKKQLQRVSSELDYEKALKLVEKNVDLEKDSLQKIGDELEKIKGEKPNFLQKLFSFKKELSTEEAESKAKELYGSKMGKDITDIIKAVHKTGGEMSKENINKIHETFSKLDNLKDLKEENLIDSIKNKIDPSIKNLYKMKNAVVSGAIKTGGAIGKMVSKLYGGTQPQEVSAKDLKGMEKEIAARLEGEGLKSGKEEVALAKKMIARGIPLTKENFEKARELKDSLAHVSKDLNYERASVISEAKGDLESKDLRELSGLLREVQDAEVQKEQGGQRLSEQARLLERMEALEGQKSENMALHMRRSIPVSLKNMEEMAAELTAEKAAESAQPKTEETLQQNLALGKALLKNGMAINRENLVQLFEHQQNFDSIKLGLQNLRGGAIDMEKLMALELGEARDAVENQSAAPTETKAGLDGGINRLMMMDTLKSIEPNTMAFHRENQLPETVEALKLSQDLLTGKISEKAFQEGLKAMDIPTENLNLAAKNNLRNQNINTANNSPMKDIGIKALENRIINILDKISPEFLKQMEKEGLTPEKMELGELNKALQDFAKEHKQDLSYQRIQDMVDTLKEGLGKNASKEEGLLSLMVKNQVPMNLKEAYQMTSFLNNKGQIGAEMKGFVDTLEREMLIREEQGIFSKEMRELLQEGRALLGEMATAVKNGTLQQQKPYQTFANFMEKMESQRENLDRGTLSALRESGERVLSAIETQSNVNRQDTLLQLPMMFGGEMKNLQMYVMQDEKKTKKIDPKDMSILLNFDTKSLGNVNMYLGVKHRNVVMKVGIEDGENQQVIEGYREKLEKLLGEVGYQLKELTFKVDEGIHTLSLADEIKDLDKNKRGLLDMKV</sequence>
<evidence type="ECO:0000313" key="2">
    <source>
        <dbReference type="Proteomes" id="UP000449710"/>
    </source>
</evidence>
<evidence type="ECO:0000313" key="1">
    <source>
        <dbReference type="EMBL" id="NBG89389.1"/>
    </source>
</evidence>
<reference evidence="1 2" key="1">
    <citation type="submission" date="2019-04" db="EMBL/GenBank/DDBJ databases">
        <title>Isachenkonia alkalipeptolytica gen. nov. sp. nov. a new anaerobic, alkiliphilic organothrophic bacterium capable to reduce synthesized ferrihydrite isolated from a soda lake.</title>
        <authorList>
            <person name="Toshchakov S.V."/>
            <person name="Zavarzina D.G."/>
            <person name="Zhilina T.N."/>
            <person name="Kostrikina N.A."/>
            <person name="Kublanov I.V."/>
        </authorList>
    </citation>
    <scope>NUCLEOTIDE SEQUENCE [LARGE SCALE GENOMIC DNA]</scope>
    <source>
        <strain evidence="1 2">Z-1701</strain>
    </source>
</reference>
<evidence type="ECO:0008006" key="3">
    <source>
        <dbReference type="Google" id="ProtNLM"/>
    </source>
</evidence>
<name>A0AA43XN57_9CLOT</name>
<dbReference type="InterPro" id="IPR046207">
    <property type="entry name" value="DUF6240"/>
</dbReference>
<protein>
    <recommendedName>
        <fullName evidence="3">Flagellar hook-length control protein FliK</fullName>
    </recommendedName>
</protein>
<dbReference type="Proteomes" id="UP000449710">
    <property type="component" value="Unassembled WGS sequence"/>
</dbReference>
<dbReference type="AlphaFoldDB" id="A0AA43XN57"/>
<organism evidence="1 2">
    <name type="scientific">Isachenkonia alkalipeptolytica</name>
    <dbReference type="NCBI Taxonomy" id="2565777"/>
    <lineage>
        <taxon>Bacteria</taxon>
        <taxon>Bacillati</taxon>
        <taxon>Bacillota</taxon>
        <taxon>Clostridia</taxon>
        <taxon>Eubacteriales</taxon>
        <taxon>Clostridiaceae</taxon>
        <taxon>Isachenkonia</taxon>
    </lineage>
</organism>
<keyword evidence="2" id="KW-1185">Reference proteome</keyword>
<accession>A0AA43XN57</accession>
<gene>
    <name evidence="1" type="ORF">ISALK_12900</name>
</gene>
<dbReference type="RefSeq" id="WP_160723011.1">
    <property type="nucleotide sequence ID" value="NZ_SUMG01000023.1"/>
</dbReference>
<proteinExistence type="predicted"/>
<comment type="caution">
    <text evidence="1">The sequence shown here is derived from an EMBL/GenBank/DDBJ whole genome shotgun (WGS) entry which is preliminary data.</text>
</comment>